<dbReference type="GO" id="GO:0001671">
    <property type="term" value="F:ATPase activator activity"/>
    <property type="evidence" value="ECO:0007669"/>
    <property type="project" value="InterPro"/>
</dbReference>
<dbReference type="InterPro" id="IPR009073">
    <property type="entry name" value="HscB_oligo_C"/>
</dbReference>
<dbReference type="RefSeq" id="WP_068228337.1">
    <property type="nucleotide sequence ID" value="NZ_FNXF01000001.1"/>
</dbReference>
<dbReference type="InterPro" id="IPR001623">
    <property type="entry name" value="DnaJ_domain"/>
</dbReference>
<reference evidence="7" key="1">
    <citation type="submission" date="2016-10" db="EMBL/GenBank/DDBJ databases">
        <authorList>
            <person name="Varghese N."/>
            <person name="Submissions S."/>
        </authorList>
    </citation>
    <scope>NUCLEOTIDE SEQUENCE [LARGE SCALE GENOMIC DNA]</scope>
    <source>
        <strain evidence="7">DSM 17616</strain>
    </source>
</reference>
<comment type="function">
    <text evidence="3 4">Co-chaperone involved in the maturation of iron-sulfur cluster-containing proteins. Seems to help targeting proteins to be folded toward HscA.</text>
</comment>
<dbReference type="AlphaFoldDB" id="A0A1H6JF85"/>
<evidence type="ECO:0000256" key="3">
    <source>
        <dbReference type="ARBA" id="ARBA00025596"/>
    </source>
</evidence>
<sequence>MNYFQLFNLPAKFDLDLTELGSRYLKLQKQFHPDQHSSGSERDKLLAVQQTANINDAYHSLKQPLMRAEHLLALRGLKISHEQRSFTDPLFLMQQMELREQLAEIDQSADPDAVIDTIERQLQQQKKQLLQQLATALDSETAEQDQQAADLIRKLKFFFKLQQELELIEQQLQD</sequence>
<dbReference type="GO" id="GO:0044571">
    <property type="term" value="P:[2Fe-2S] cluster assembly"/>
    <property type="evidence" value="ECO:0007669"/>
    <property type="project" value="InterPro"/>
</dbReference>
<comment type="subunit">
    <text evidence="4">Interacts with HscA and stimulates its ATPase activity.</text>
</comment>
<keyword evidence="7" id="KW-1185">Reference proteome</keyword>
<dbReference type="InterPro" id="IPR036869">
    <property type="entry name" value="J_dom_sf"/>
</dbReference>
<dbReference type="SUPFAM" id="SSF47144">
    <property type="entry name" value="HSC20 (HSCB), C-terminal oligomerisation domain"/>
    <property type="match status" value="1"/>
</dbReference>
<evidence type="ECO:0000259" key="5">
    <source>
        <dbReference type="PROSITE" id="PS50076"/>
    </source>
</evidence>
<dbReference type="NCBIfam" id="NF003449">
    <property type="entry name" value="PRK05014.1"/>
    <property type="match status" value="1"/>
</dbReference>
<evidence type="ECO:0000256" key="4">
    <source>
        <dbReference type="HAMAP-Rule" id="MF_00682"/>
    </source>
</evidence>
<dbReference type="GO" id="GO:0051087">
    <property type="term" value="F:protein-folding chaperone binding"/>
    <property type="evidence" value="ECO:0007669"/>
    <property type="project" value="InterPro"/>
</dbReference>
<dbReference type="CDD" id="cd06257">
    <property type="entry name" value="DnaJ"/>
    <property type="match status" value="1"/>
</dbReference>
<evidence type="ECO:0000313" key="6">
    <source>
        <dbReference type="EMBL" id="SEH59085.1"/>
    </source>
</evidence>
<dbReference type="PANTHER" id="PTHR14021:SF15">
    <property type="entry name" value="IRON-SULFUR CLUSTER CO-CHAPERONE PROTEIN HSCB"/>
    <property type="match status" value="1"/>
</dbReference>
<proteinExistence type="inferred from homology"/>
<feature type="domain" description="J" evidence="5">
    <location>
        <begin position="2"/>
        <end position="74"/>
    </location>
</feature>
<dbReference type="PANTHER" id="PTHR14021">
    <property type="entry name" value="IRON-SULFUR CLUSTER CO-CHAPERONE PROTEIN HSCB"/>
    <property type="match status" value="1"/>
</dbReference>
<keyword evidence="2 4" id="KW-0143">Chaperone</keyword>
<dbReference type="GO" id="GO:0006457">
    <property type="term" value="P:protein folding"/>
    <property type="evidence" value="ECO:0007669"/>
    <property type="project" value="UniProtKB-UniRule"/>
</dbReference>
<organism evidence="6 7">
    <name type="scientific">Rheinheimera pacifica</name>
    <dbReference type="NCBI Taxonomy" id="173990"/>
    <lineage>
        <taxon>Bacteria</taxon>
        <taxon>Pseudomonadati</taxon>
        <taxon>Pseudomonadota</taxon>
        <taxon>Gammaproteobacteria</taxon>
        <taxon>Chromatiales</taxon>
        <taxon>Chromatiaceae</taxon>
        <taxon>Rheinheimera</taxon>
    </lineage>
</organism>
<comment type="similarity">
    <text evidence="1 4">Belongs to the HscB family.</text>
</comment>
<dbReference type="GO" id="GO:1990230">
    <property type="term" value="C:iron-sulfur cluster transfer complex"/>
    <property type="evidence" value="ECO:0007669"/>
    <property type="project" value="TreeGrafter"/>
</dbReference>
<dbReference type="Gene3D" id="1.10.287.110">
    <property type="entry name" value="DnaJ domain"/>
    <property type="match status" value="1"/>
</dbReference>
<evidence type="ECO:0000313" key="7">
    <source>
        <dbReference type="Proteomes" id="UP000199371"/>
    </source>
</evidence>
<dbReference type="STRING" id="173990.SAMN05660691_00368"/>
<dbReference type="Proteomes" id="UP000199371">
    <property type="component" value="Unassembled WGS sequence"/>
</dbReference>
<dbReference type="InterPro" id="IPR036386">
    <property type="entry name" value="HscB_C_sf"/>
</dbReference>
<dbReference type="EMBL" id="FNXF01000001">
    <property type="protein sequence ID" value="SEH59085.1"/>
    <property type="molecule type" value="Genomic_DNA"/>
</dbReference>
<dbReference type="GO" id="GO:0051259">
    <property type="term" value="P:protein complex oligomerization"/>
    <property type="evidence" value="ECO:0007669"/>
    <property type="project" value="InterPro"/>
</dbReference>
<dbReference type="SMART" id="SM00271">
    <property type="entry name" value="DnaJ"/>
    <property type="match status" value="1"/>
</dbReference>
<dbReference type="SUPFAM" id="SSF46565">
    <property type="entry name" value="Chaperone J-domain"/>
    <property type="match status" value="1"/>
</dbReference>
<dbReference type="PROSITE" id="PS50076">
    <property type="entry name" value="DNAJ_2"/>
    <property type="match status" value="1"/>
</dbReference>
<dbReference type="Gene3D" id="1.20.1280.20">
    <property type="entry name" value="HscB, C-terminal domain"/>
    <property type="match status" value="1"/>
</dbReference>
<dbReference type="Pfam" id="PF07743">
    <property type="entry name" value="HSCB_C"/>
    <property type="match status" value="1"/>
</dbReference>
<gene>
    <name evidence="4" type="primary">hscB</name>
    <name evidence="6" type="ORF">SAMN05660691_00368</name>
</gene>
<dbReference type="NCBIfam" id="TIGR00714">
    <property type="entry name" value="hscB"/>
    <property type="match status" value="1"/>
</dbReference>
<name>A0A1H6JF85_9GAMM</name>
<accession>A0A1H6JF85</accession>
<dbReference type="InterPro" id="IPR004640">
    <property type="entry name" value="HscB"/>
</dbReference>
<protein>
    <recommendedName>
        <fullName evidence="4">Co-chaperone protein HscB homolog</fullName>
    </recommendedName>
</protein>
<dbReference type="OrthoDB" id="287587at2"/>
<evidence type="ECO:0000256" key="1">
    <source>
        <dbReference type="ARBA" id="ARBA00010476"/>
    </source>
</evidence>
<evidence type="ECO:0000256" key="2">
    <source>
        <dbReference type="ARBA" id="ARBA00023186"/>
    </source>
</evidence>
<dbReference type="HAMAP" id="MF_00682">
    <property type="entry name" value="HscB"/>
    <property type="match status" value="1"/>
</dbReference>